<name>A0A8S4R6I1_9NEOP</name>
<protein>
    <submittedName>
        <fullName evidence="1">Jg20811 protein</fullName>
    </submittedName>
</protein>
<dbReference type="EMBL" id="CAKXAJ010024867">
    <property type="protein sequence ID" value="CAH2232136.1"/>
    <property type="molecule type" value="Genomic_DNA"/>
</dbReference>
<reference evidence="1" key="1">
    <citation type="submission" date="2022-03" db="EMBL/GenBank/DDBJ databases">
        <authorList>
            <person name="Lindestad O."/>
        </authorList>
    </citation>
    <scope>NUCLEOTIDE SEQUENCE</scope>
</reference>
<comment type="caution">
    <text evidence="1">The sequence shown here is derived from an EMBL/GenBank/DDBJ whole genome shotgun (WGS) entry which is preliminary data.</text>
</comment>
<keyword evidence="2" id="KW-1185">Reference proteome</keyword>
<sequence length="93" mass="10476">MFEAKTVPNNKPEILKACPIHWGSVEAVKKTICPPPPCGDNNSAIAIKNQRQISKSLRRPTRHAFEIIKPAQRTVVVSNHPHENRPNQPHFIV</sequence>
<evidence type="ECO:0000313" key="2">
    <source>
        <dbReference type="Proteomes" id="UP000838756"/>
    </source>
</evidence>
<evidence type="ECO:0000313" key="1">
    <source>
        <dbReference type="EMBL" id="CAH2232136.1"/>
    </source>
</evidence>
<accession>A0A8S4R6I1</accession>
<dbReference type="Proteomes" id="UP000838756">
    <property type="component" value="Unassembled WGS sequence"/>
</dbReference>
<organism evidence="1 2">
    <name type="scientific">Pararge aegeria aegeria</name>
    <dbReference type="NCBI Taxonomy" id="348720"/>
    <lineage>
        <taxon>Eukaryota</taxon>
        <taxon>Metazoa</taxon>
        <taxon>Ecdysozoa</taxon>
        <taxon>Arthropoda</taxon>
        <taxon>Hexapoda</taxon>
        <taxon>Insecta</taxon>
        <taxon>Pterygota</taxon>
        <taxon>Neoptera</taxon>
        <taxon>Endopterygota</taxon>
        <taxon>Lepidoptera</taxon>
        <taxon>Glossata</taxon>
        <taxon>Ditrysia</taxon>
        <taxon>Papilionoidea</taxon>
        <taxon>Nymphalidae</taxon>
        <taxon>Satyrinae</taxon>
        <taxon>Satyrini</taxon>
        <taxon>Parargina</taxon>
        <taxon>Pararge</taxon>
    </lineage>
</organism>
<gene>
    <name evidence="1" type="primary">jg20811</name>
    <name evidence="1" type="ORF">PAEG_LOCUS10451</name>
</gene>
<proteinExistence type="predicted"/>
<dbReference type="AlphaFoldDB" id="A0A8S4R6I1"/>